<dbReference type="eggNOG" id="ENOG5033FES">
    <property type="taxonomic scope" value="Bacteria"/>
</dbReference>
<gene>
    <name evidence="1" type="ordered locus">DP2238</name>
</gene>
<organism evidence="1 2">
    <name type="scientific">Desulfotalea psychrophila (strain LSv54 / DSM 12343)</name>
    <dbReference type="NCBI Taxonomy" id="177439"/>
    <lineage>
        <taxon>Bacteria</taxon>
        <taxon>Pseudomonadati</taxon>
        <taxon>Thermodesulfobacteriota</taxon>
        <taxon>Desulfobulbia</taxon>
        <taxon>Desulfobulbales</taxon>
        <taxon>Desulfocapsaceae</taxon>
        <taxon>Desulfotalea</taxon>
    </lineage>
</organism>
<dbReference type="HOGENOM" id="CLU_174016_1_0_7"/>
<keyword evidence="2" id="KW-1185">Reference proteome</keyword>
<reference evidence="2" key="1">
    <citation type="journal article" date="2004" name="Environ. Microbiol.">
        <title>The genome of Desulfotalea psychrophila, a sulfate-reducing bacterium from permanently cold Arctic sediments.</title>
        <authorList>
            <person name="Rabus R."/>
            <person name="Ruepp A."/>
            <person name="Frickey T."/>
            <person name="Rattei T."/>
            <person name="Fartmann B."/>
            <person name="Stark M."/>
            <person name="Bauer M."/>
            <person name="Zibat A."/>
            <person name="Lombardot T."/>
            <person name="Becker I."/>
            <person name="Amann J."/>
            <person name="Gellner K."/>
            <person name="Teeling H."/>
            <person name="Leuschner W.D."/>
            <person name="Gloeckner F.-O."/>
            <person name="Lupas A.N."/>
            <person name="Amann R."/>
            <person name="Klenk H.-P."/>
        </authorList>
    </citation>
    <scope>NUCLEOTIDE SEQUENCE [LARGE SCALE GENOMIC DNA]</scope>
    <source>
        <strain evidence="2">DSM 12343 / LSv54</strain>
    </source>
</reference>
<dbReference type="STRING" id="177439.DP2238"/>
<dbReference type="AlphaFoldDB" id="Q6AL08"/>
<name>Q6AL08_DESPS</name>
<dbReference type="EMBL" id="CR522870">
    <property type="protein sequence ID" value="CAG36967.1"/>
    <property type="molecule type" value="Genomic_DNA"/>
</dbReference>
<sequence>MINKANLKSTLQKRMGQLEEGQLLAFLTFKRDRTIYILRQNGKTFALYQDGFEKKSYEGLEPAKLLKIFKTAAKKEFPRSNKIHISILSQAAFQEKLNRLS</sequence>
<dbReference type="RefSeq" id="WP_011189479.1">
    <property type="nucleotide sequence ID" value="NC_006138.1"/>
</dbReference>
<dbReference type="KEGG" id="dps:DP2238"/>
<evidence type="ECO:0000313" key="2">
    <source>
        <dbReference type="Proteomes" id="UP000000602"/>
    </source>
</evidence>
<dbReference type="Proteomes" id="UP000000602">
    <property type="component" value="Chromosome"/>
</dbReference>
<evidence type="ECO:0000313" key="1">
    <source>
        <dbReference type="EMBL" id="CAG36967.1"/>
    </source>
</evidence>
<protein>
    <submittedName>
        <fullName evidence="1">Uncharacterized protein</fullName>
    </submittedName>
</protein>
<proteinExistence type="predicted"/>
<accession>Q6AL08</accession>
<dbReference type="OrthoDB" id="2083258at2"/>